<name>A0ABN2CZD2_9ACTN</name>
<sequence>MLRPLITAAAAVALLAGCSGGEDQASDSGTGDDQQTPSSSPTPTTPELPSFDPPKAFSAVAGVAEPRSSDKIAFKPGKAGIVGKTSLYANRTAITGVVIDGSQSWQTLAKEVETTETTDFTAPMAVQLDGKEVIATAYVQRVEAGGTQKAHGQVNFQWIDPADGKILSTVAVDITPAVGAGNGAGRLLSQAYDAATGQVAIGLGVSSPDATSKISSITAYADPTTKKATLIPDVRAAGVLNGTVVGAKGVDGEGSKTLSIAVADGATGTIKKNTPTPAMNYLMPLGTGGPRAFLSGSGYVQSGEYNGHYTTSVYAVDIATGALVETKLPNTERRNDGYTCFSDHVTALVCNVTEGGGQVDEIVAFDATTGKKTWGYTSKSANRVVPKITTVYNGAVYGQAQTLPAVLDAKTGQDLPVPSPTRGDSGTPSTGSTPSEGGPTDSNSPTSSNSVGSGSGTGGWGDTSLIYGDPQSPEMVSKYGSVYLLSPGGKAPTGTENILVVQKAIG</sequence>
<feature type="region of interest" description="Disordered" evidence="1">
    <location>
        <begin position="409"/>
        <end position="472"/>
    </location>
</feature>
<keyword evidence="4" id="KW-1185">Reference proteome</keyword>
<dbReference type="EMBL" id="BAAAOS010000017">
    <property type="protein sequence ID" value="GAA1566860.1"/>
    <property type="molecule type" value="Genomic_DNA"/>
</dbReference>
<protein>
    <recommendedName>
        <fullName evidence="5">PQQ-like domain-containing protein</fullName>
    </recommendedName>
</protein>
<gene>
    <name evidence="3" type="ORF">GCM10009789_20440</name>
</gene>
<feature type="signal peptide" evidence="2">
    <location>
        <begin position="1"/>
        <end position="25"/>
    </location>
</feature>
<dbReference type="PROSITE" id="PS51257">
    <property type="entry name" value="PROKAR_LIPOPROTEIN"/>
    <property type="match status" value="1"/>
</dbReference>
<feature type="compositionally biased region" description="Low complexity" evidence="1">
    <location>
        <begin position="420"/>
        <end position="452"/>
    </location>
</feature>
<comment type="caution">
    <text evidence="3">The sequence shown here is derived from an EMBL/GenBank/DDBJ whole genome shotgun (WGS) entry which is preliminary data.</text>
</comment>
<evidence type="ECO:0000256" key="1">
    <source>
        <dbReference type="SAM" id="MobiDB-lite"/>
    </source>
</evidence>
<feature type="region of interest" description="Disordered" evidence="1">
    <location>
        <begin position="19"/>
        <end position="53"/>
    </location>
</feature>
<dbReference type="RefSeq" id="WP_344212242.1">
    <property type="nucleotide sequence ID" value="NZ_BAAAOS010000017.1"/>
</dbReference>
<feature type="chain" id="PRO_5046845186" description="PQQ-like domain-containing protein" evidence="2">
    <location>
        <begin position="26"/>
        <end position="506"/>
    </location>
</feature>
<dbReference type="Proteomes" id="UP001500393">
    <property type="component" value="Unassembled WGS sequence"/>
</dbReference>
<feature type="compositionally biased region" description="Polar residues" evidence="1">
    <location>
        <begin position="26"/>
        <end position="35"/>
    </location>
</feature>
<keyword evidence="2" id="KW-0732">Signal</keyword>
<organism evidence="3 4">
    <name type="scientific">Kribbella sancticallisti</name>
    <dbReference type="NCBI Taxonomy" id="460087"/>
    <lineage>
        <taxon>Bacteria</taxon>
        <taxon>Bacillati</taxon>
        <taxon>Actinomycetota</taxon>
        <taxon>Actinomycetes</taxon>
        <taxon>Propionibacteriales</taxon>
        <taxon>Kribbellaceae</taxon>
        <taxon>Kribbella</taxon>
    </lineage>
</organism>
<evidence type="ECO:0000313" key="4">
    <source>
        <dbReference type="Proteomes" id="UP001500393"/>
    </source>
</evidence>
<evidence type="ECO:0008006" key="5">
    <source>
        <dbReference type="Google" id="ProtNLM"/>
    </source>
</evidence>
<dbReference type="SUPFAM" id="SSF50998">
    <property type="entry name" value="Quinoprotein alcohol dehydrogenase-like"/>
    <property type="match status" value="1"/>
</dbReference>
<accession>A0ABN2CZD2</accession>
<evidence type="ECO:0000256" key="2">
    <source>
        <dbReference type="SAM" id="SignalP"/>
    </source>
</evidence>
<reference evidence="3 4" key="1">
    <citation type="journal article" date="2019" name="Int. J. Syst. Evol. Microbiol.">
        <title>The Global Catalogue of Microorganisms (GCM) 10K type strain sequencing project: providing services to taxonomists for standard genome sequencing and annotation.</title>
        <authorList>
            <consortium name="The Broad Institute Genomics Platform"/>
            <consortium name="The Broad Institute Genome Sequencing Center for Infectious Disease"/>
            <person name="Wu L."/>
            <person name="Ma J."/>
        </authorList>
    </citation>
    <scope>NUCLEOTIDE SEQUENCE [LARGE SCALE GENOMIC DNA]</scope>
    <source>
        <strain evidence="3 4">JCM 14969</strain>
    </source>
</reference>
<proteinExistence type="predicted"/>
<dbReference type="InterPro" id="IPR011047">
    <property type="entry name" value="Quinoprotein_ADH-like_sf"/>
</dbReference>
<evidence type="ECO:0000313" key="3">
    <source>
        <dbReference type="EMBL" id="GAA1566860.1"/>
    </source>
</evidence>